<gene>
    <name evidence="1" type="ORF">Pmar_PMAR014265</name>
</gene>
<accession>C5KLE2</accession>
<dbReference type="AlphaFoldDB" id="C5KLE2"/>
<dbReference type="InParanoid" id="C5KLE2"/>
<dbReference type="Proteomes" id="UP000007800">
    <property type="component" value="Unassembled WGS sequence"/>
</dbReference>
<organism evidence="2">
    <name type="scientific">Perkinsus marinus (strain ATCC 50983 / TXsc)</name>
    <dbReference type="NCBI Taxonomy" id="423536"/>
    <lineage>
        <taxon>Eukaryota</taxon>
        <taxon>Sar</taxon>
        <taxon>Alveolata</taxon>
        <taxon>Perkinsozoa</taxon>
        <taxon>Perkinsea</taxon>
        <taxon>Perkinsida</taxon>
        <taxon>Perkinsidae</taxon>
        <taxon>Perkinsus</taxon>
    </lineage>
</organism>
<dbReference type="EMBL" id="GG673941">
    <property type="protein sequence ID" value="EER14701.1"/>
    <property type="molecule type" value="Genomic_DNA"/>
</dbReference>
<reference evidence="1 2" key="1">
    <citation type="submission" date="2008-07" db="EMBL/GenBank/DDBJ databases">
        <authorList>
            <person name="El-Sayed N."/>
            <person name="Caler E."/>
            <person name="Inman J."/>
            <person name="Amedeo P."/>
            <person name="Hass B."/>
            <person name="Wortman J."/>
        </authorList>
    </citation>
    <scope>NUCLEOTIDE SEQUENCE [LARGE SCALE GENOMIC DNA]</scope>
    <source>
        <strain evidence="2">ATCC 50983 / TXsc</strain>
    </source>
</reference>
<dbReference type="RefSeq" id="XP_002782905.1">
    <property type="nucleotide sequence ID" value="XM_002782859.1"/>
</dbReference>
<dbReference type="OrthoDB" id="73846at2759"/>
<feature type="non-terminal residue" evidence="1">
    <location>
        <position position="1"/>
    </location>
</feature>
<proteinExistence type="predicted"/>
<feature type="non-terminal residue" evidence="1">
    <location>
        <position position="55"/>
    </location>
</feature>
<evidence type="ECO:0000313" key="2">
    <source>
        <dbReference type="Proteomes" id="UP000007800"/>
    </source>
</evidence>
<keyword evidence="2" id="KW-1185">Reference proteome</keyword>
<evidence type="ECO:0000313" key="1">
    <source>
        <dbReference type="EMBL" id="EER14701.1"/>
    </source>
</evidence>
<sequence>IQNGIGSVDALSVVSKNIFQAVINIGCNPPRPGVLEVNVLPGLYGLCYYHSGSQK</sequence>
<protein>
    <submittedName>
        <fullName evidence="1">Uncharacterized protein</fullName>
    </submittedName>
</protein>
<name>C5KLE2_PERM5</name>
<dbReference type="GeneID" id="9045889"/>